<organism evidence="2 3">
    <name type="scientific">Dothidotthia symphoricarpi CBS 119687</name>
    <dbReference type="NCBI Taxonomy" id="1392245"/>
    <lineage>
        <taxon>Eukaryota</taxon>
        <taxon>Fungi</taxon>
        <taxon>Dikarya</taxon>
        <taxon>Ascomycota</taxon>
        <taxon>Pezizomycotina</taxon>
        <taxon>Dothideomycetes</taxon>
        <taxon>Pleosporomycetidae</taxon>
        <taxon>Pleosporales</taxon>
        <taxon>Dothidotthiaceae</taxon>
        <taxon>Dothidotthia</taxon>
    </lineage>
</organism>
<gene>
    <name evidence="2" type="ORF">P153DRAFT_385549</name>
</gene>
<keyword evidence="1" id="KW-1133">Transmembrane helix</keyword>
<accession>A0A6A6AEC3</accession>
<dbReference type="RefSeq" id="XP_033523727.1">
    <property type="nucleotide sequence ID" value="XM_033670437.1"/>
</dbReference>
<sequence length="382" mass="41237">MSSFISNRPSSTFNWADDESDDFDLTTWKATADTSAPTAESLGPLLPIPSLDETENLHTIPPTAAAAAARAAPPSRPAPCVVVNQLPAAPQALLSPDSSRWLCASPKAAWAFLAENERCGAPAYPELSFYENGVPIPWKRKNYAANWRDAKVRCGRDCRRMAMVRGSGLRWVVGCYEDEEVGDWEDWEDWEEDVLELQCDDGEEDEEELLLMPEYSPSVNPADGGVVEVSLLSFDLETRESDGVFKGDLDAGVIELDGATLAGAVTDTDAEVSVESDVEASATGTSLVRNDSMEVLTAEDKQSKPVDSTVDTTTYTPEADIVAPMTTSPDLEYTTPHPGFTTYLSNTLATAYFCLSSLPWKTAGIVAAGAVTGAVIYAARRR</sequence>
<keyword evidence="1" id="KW-0812">Transmembrane</keyword>
<keyword evidence="3" id="KW-1185">Reference proteome</keyword>
<dbReference type="OrthoDB" id="3683755at2759"/>
<evidence type="ECO:0000313" key="3">
    <source>
        <dbReference type="Proteomes" id="UP000799771"/>
    </source>
</evidence>
<dbReference type="AlphaFoldDB" id="A0A6A6AEC3"/>
<proteinExistence type="predicted"/>
<feature type="transmembrane region" description="Helical" evidence="1">
    <location>
        <begin position="358"/>
        <end position="379"/>
    </location>
</feature>
<reference evidence="2" key="1">
    <citation type="journal article" date="2020" name="Stud. Mycol.">
        <title>101 Dothideomycetes genomes: a test case for predicting lifestyles and emergence of pathogens.</title>
        <authorList>
            <person name="Haridas S."/>
            <person name="Albert R."/>
            <person name="Binder M."/>
            <person name="Bloem J."/>
            <person name="Labutti K."/>
            <person name="Salamov A."/>
            <person name="Andreopoulos B."/>
            <person name="Baker S."/>
            <person name="Barry K."/>
            <person name="Bills G."/>
            <person name="Bluhm B."/>
            <person name="Cannon C."/>
            <person name="Castanera R."/>
            <person name="Culley D."/>
            <person name="Daum C."/>
            <person name="Ezra D."/>
            <person name="Gonzalez J."/>
            <person name="Henrissat B."/>
            <person name="Kuo A."/>
            <person name="Liang C."/>
            <person name="Lipzen A."/>
            <person name="Lutzoni F."/>
            <person name="Magnuson J."/>
            <person name="Mondo S."/>
            <person name="Nolan M."/>
            <person name="Ohm R."/>
            <person name="Pangilinan J."/>
            <person name="Park H.-J."/>
            <person name="Ramirez L."/>
            <person name="Alfaro M."/>
            <person name="Sun H."/>
            <person name="Tritt A."/>
            <person name="Yoshinaga Y."/>
            <person name="Zwiers L.-H."/>
            <person name="Turgeon B."/>
            <person name="Goodwin S."/>
            <person name="Spatafora J."/>
            <person name="Crous P."/>
            <person name="Grigoriev I."/>
        </authorList>
    </citation>
    <scope>NUCLEOTIDE SEQUENCE</scope>
    <source>
        <strain evidence="2">CBS 119687</strain>
    </source>
</reference>
<protein>
    <submittedName>
        <fullName evidence="2">Uncharacterized protein</fullName>
    </submittedName>
</protein>
<keyword evidence="1" id="KW-0472">Membrane</keyword>
<dbReference type="GeneID" id="54410869"/>
<name>A0A6A6AEC3_9PLEO</name>
<dbReference type="EMBL" id="ML977506">
    <property type="protein sequence ID" value="KAF2129338.1"/>
    <property type="molecule type" value="Genomic_DNA"/>
</dbReference>
<evidence type="ECO:0000256" key="1">
    <source>
        <dbReference type="SAM" id="Phobius"/>
    </source>
</evidence>
<evidence type="ECO:0000313" key="2">
    <source>
        <dbReference type="EMBL" id="KAF2129338.1"/>
    </source>
</evidence>
<dbReference type="Proteomes" id="UP000799771">
    <property type="component" value="Unassembled WGS sequence"/>
</dbReference>